<reference evidence="2 3" key="1">
    <citation type="submission" date="2018-12" db="EMBL/GenBank/DDBJ databases">
        <authorList>
            <person name="Grouzdev D.S."/>
            <person name="Krutkina M.S."/>
        </authorList>
    </citation>
    <scope>NUCLEOTIDE SEQUENCE [LARGE SCALE GENOMIC DNA]</scope>
    <source>
        <strain evidence="2 3">RmlP026</strain>
    </source>
</reference>
<organism evidence="2 3">
    <name type="scientific">Lichenibacterium minor</name>
    <dbReference type="NCBI Taxonomy" id="2316528"/>
    <lineage>
        <taxon>Bacteria</taxon>
        <taxon>Pseudomonadati</taxon>
        <taxon>Pseudomonadota</taxon>
        <taxon>Alphaproteobacteria</taxon>
        <taxon>Hyphomicrobiales</taxon>
        <taxon>Lichenihabitantaceae</taxon>
        <taxon>Lichenibacterium</taxon>
    </lineage>
</organism>
<evidence type="ECO:0000313" key="3">
    <source>
        <dbReference type="Proteomes" id="UP000290759"/>
    </source>
</evidence>
<dbReference type="RefSeq" id="WP_129230015.1">
    <property type="nucleotide sequence ID" value="NZ_QYBB01000092.1"/>
</dbReference>
<keyword evidence="1" id="KW-1133">Transmembrane helix</keyword>
<keyword evidence="1" id="KW-0812">Transmembrane</keyword>
<protein>
    <submittedName>
        <fullName evidence="2">Uncharacterized protein</fullName>
    </submittedName>
</protein>
<evidence type="ECO:0000313" key="2">
    <source>
        <dbReference type="EMBL" id="RYC28890.1"/>
    </source>
</evidence>
<feature type="transmembrane region" description="Helical" evidence="1">
    <location>
        <begin position="6"/>
        <end position="27"/>
    </location>
</feature>
<name>A0A4Q2TYU4_9HYPH</name>
<keyword evidence="1" id="KW-0472">Membrane</keyword>
<feature type="transmembrane region" description="Helical" evidence="1">
    <location>
        <begin position="39"/>
        <end position="55"/>
    </location>
</feature>
<comment type="caution">
    <text evidence="2">The sequence shown here is derived from an EMBL/GenBank/DDBJ whole genome shotgun (WGS) entry which is preliminary data.</text>
</comment>
<dbReference type="AlphaFoldDB" id="A0A4Q2TYU4"/>
<gene>
    <name evidence="2" type="ORF">D3273_26840</name>
</gene>
<sequence length="117" mass="12493">MGHLDVIKAMLLVATGCAWIALVLAMLGPARLRLGDDKACAIAFLITAGVTRLAFTEVYTRLQIALFCAAAGILVAKQASATLTGTKLRRWSSCAGGTIVGAIVSREVVHHHLWHWI</sequence>
<accession>A0A4Q2TYU4</accession>
<proteinExistence type="predicted"/>
<reference evidence="2 3" key="2">
    <citation type="submission" date="2019-02" db="EMBL/GenBank/DDBJ databases">
        <title>'Lichenibacterium ramalinii' gen. nov. sp. nov., 'Lichenibacterium minor' gen. nov. sp. nov.</title>
        <authorList>
            <person name="Pankratov T."/>
        </authorList>
    </citation>
    <scope>NUCLEOTIDE SEQUENCE [LARGE SCALE GENOMIC DNA]</scope>
    <source>
        <strain evidence="2 3">RmlP026</strain>
    </source>
</reference>
<dbReference type="EMBL" id="QYBB01000092">
    <property type="protein sequence ID" value="RYC28890.1"/>
    <property type="molecule type" value="Genomic_DNA"/>
</dbReference>
<dbReference type="Proteomes" id="UP000290759">
    <property type="component" value="Unassembled WGS sequence"/>
</dbReference>
<evidence type="ECO:0000256" key="1">
    <source>
        <dbReference type="SAM" id="Phobius"/>
    </source>
</evidence>
<keyword evidence="3" id="KW-1185">Reference proteome</keyword>